<sequence length="59" mass="6929">MSLLLKLQGLHMCFLVIPLSFGNQQTMHPYQQTKDIHSIVKHLPISNYLKFFLPWTVTM</sequence>
<dbReference type="AlphaFoldDB" id="A0A0L8GT98"/>
<name>A0A0L8GT98_OCTBM</name>
<organism evidence="2">
    <name type="scientific">Octopus bimaculoides</name>
    <name type="common">California two-spotted octopus</name>
    <dbReference type="NCBI Taxonomy" id="37653"/>
    <lineage>
        <taxon>Eukaryota</taxon>
        <taxon>Metazoa</taxon>
        <taxon>Spiralia</taxon>
        <taxon>Lophotrochozoa</taxon>
        <taxon>Mollusca</taxon>
        <taxon>Cephalopoda</taxon>
        <taxon>Coleoidea</taxon>
        <taxon>Octopodiformes</taxon>
        <taxon>Octopoda</taxon>
        <taxon>Incirrata</taxon>
        <taxon>Octopodidae</taxon>
        <taxon>Octopus</taxon>
    </lineage>
</organism>
<feature type="signal peptide" evidence="1">
    <location>
        <begin position="1"/>
        <end position="22"/>
    </location>
</feature>
<accession>A0A0L8GT98</accession>
<evidence type="ECO:0000313" key="2">
    <source>
        <dbReference type="EMBL" id="KOF80054.1"/>
    </source>
</evidence>
<protein>
    <submittedName>
        <fullName evidence="2">Uncharacterized protein</fullName>
    </submittedName>
</protein>
<feature type="chain" id="PRO_5005583224" evidence="1">
    <location>
        <begin position="23"/>
        <end position="59"/>
    </location>
</feature>
<keyword evidence="1" id="KW-0732">Signal</keyword>
<gene>
    <name evidence="2" type="ORF">OCBIM_22028494mg</name>
</gene>
<dbReference type="EMBL" id="KQ420512">
    <property type="protein sequence ID" value="KOF80054.1"/>
    <property type="molecule type" value="Genomic_DNA"/>
</dbReference>
<proteinExistence type="predicted"/>
<reference evidence="2" key="1">
    <citation type="submission" date="2015-07" db="EMBL/GenBank/DDBJ databases">
        <title>MeaNS - Measles Nucleotide Surveillance Program.</title>
        <authorList>
            <person name="Tran T."/>
            <person name="Druce J."/>
        </authorList>
    </citation>
    <scope>NUCLEOTIDE SEQUENCE</scope>
    <source>
        <strain evidence="2">UCB-OBI-ISO-001</strain>
        <tissue evidence="2">Gonad</tissue>
    </source>
</reference>
<evidence type="ECO:0000256" key="1">
    <source>
        <dbReference type="SAM" id="SignalP"/>
    </source>
</evidence>